<dbReference type="SUPFAM" id="SSF46785">
    <property type="entry name" value="Winged helix' DNA-binding domain"/>
    <property type="match status" value="1"/>
</dbReference>
<organism evidence="1">
    <name type="scientific">uncultured crenarchaeote 29d5</name>
    <dbReference type="NCBI Taxonomy" id="684057"/>
    <lineage>
        <taxon>Archaea</taxon>
        <taxon>Thermoproteota</taxon>
        <taxon>environmental samples</taxon>
    </lineage>
</organism>
<name>D4N6X6_9CREN</name>
<dbReference type="Gene3D" id="1.10.10.10">
    <property type="entry name" value="Winged helix-like DNA-binding domain superfamily/Winged helix DNA-binding domain"/>
    <property type="match status" value="1"/>
</dbReference>
<proteinExistence type="predicted"/>
<gene>
    <name evidence="1" type="ORF">29d5orf14</name>
</gene>
<dbReference type="InterPro" id="IPR036390">
    <property type="entry name" value="WH_DNA-bd_sf"/>
</dbReference>
<protein>
    <submittedName>
        <fullName evidence="1">Uncharacterized conserved protein</fullName>
    </submittedName>
</protein>
<dbReference type="InterPro" id="IPR036388">
    <property type="entry name" value="WH-like_DNA-bd_sf"/>
</dbReference>
<evidence type="ECO:0000313" key="1">
    <source>
        <dbReference type="EMBL" id="ACY24462.1"/>
    </source>
</evidence>
<dbReference type="EMBL" id="GU059106">
    <property type="protein sequence ID" value="ACY24462.1"/>
    <property type="molecule type" value="Genomic_DNA"/>
</dbReference>
<reference evidence="1" key="1">
    <citation type="journal article" date="2010" name="Environ. Microbiol.">
        <title>Homologues of nitrite reductases in ammonia-oxidizing archaea: diversity and genomic context.</title>
        <authorList>
            <person name="Bartossek R."/>
            <person name="Nicol G.W."/>
            <person name="Lanzen A."/>
            <person name="Klenk H.P."/>
            <person name="Schleper C."/>
        </authorList>
    </citation>
    <scope>NUCLEOTIDE SEQUENCE</scope>
</reference>
<accession>D4N6X6</accession>
<dbReference type="AlphaFoldDB" id="D4N6X6"/>
<sequence>MESFSKLDVIVIILKSAHKNRDYEEIYSKIQAQLTISQFMKFIFELKKYNLLKSMGSEAHYVITPKGMQYLQIHDELTGQIRSETAKISHIFEYCNSVFKLTNFFKKKNNILESI</sequence>